<dbReference type="Pfam" id="PF00440">
    <property type="entry name" value="TetR_N"/>
    <property type="match status" value="1"/>
</dbReference>
<dbReference type="PROSITE" id="PS50977">
    <property type="entry name" value="HTH_TETR_2"/>
    <property type="match status" value="1"/>
</dbReference>
<keyword evidence="2 4" id="KW-0238">DNA-binding</keyword>
<dbReference type="InterPro" id="IPR023772">
    <property type="entry name" value="DNA-bd_HTH_TetR-type_CS"/>
</dbReference>
<gene>
    <name evidence="6" type="ORF">KB449_01715</name>
</gene>
<evidence type="ECO:0000313" key="6">
    <source>
        <dbReference type="EMBL" id="MDI4643652.1"/>
    </source>
</evidence>
<evidence type="ECO:0000313" key="7">
    <source>
        <dbReference type="Proteomes" id="UP001161691"/>
    </source>
</evidence>
<evidence type="ECO:0000256" key="1">
    <source>
        <dbReference type="ARBA" id="ARBA00023015"/>
    </source>
</evidence>
<dbReference type="SUPFAM" id="SSF48498">
    <property type="entry name" value="Tetracyclin repressor-like, C-terminal domain"/>
    <property type="match status" value="1"/>
</dbReference>
<proteinExistence type="predicted"/>
<dbReference type="RefSeq" id="WP_282906705.1">
    <property type="nucleotide sequence ID" value="NZ_JAGRPV010000001.1"/>
</dbReference>
<name>A0ABT6T9Z8_9BACL</name>
<sequence>MAKGRPRAFNIETALDQALDLFWRKGYEGTTISDLTEAMGINTPSLYKAFGNKEQLFLRILDRYAEGPAAYMMDAFKQTTARGMIEALLYGAAHATTDPATPGGCLTIHGAISTGEAGQAVKHELDARRAGGEAAMRERFKQAQTEGEIPLDVDADRLAAFYSTVFQGLAVQGGAGASESKLRHVVDMALQLWPGSPE</sequence>
<dbReference type="InterPro" id="IPR001647">
    <property type="entry name" value="HTH_TetR"/>
</dbReference>
<dbReference type="InterPro" id="IPR009057">
    <property type="entry name" value="Homeodomain-like_sf"/>
</dbReference>
<protein>
    <submittedName>
        <fullName evidence="6">TetR/AcrR family transcriptional regulator</fullName>
    </submittedName>
</protein>
<dbReference type="Gene3D" id="1.10.357.10">
    <property type="entry name" value="Tetracycline Repressor, domain 2"/>
    <property type="match status" value="1"/>
</dbReference>
<dbReference type="Pfam" id="PF16925">
    <property type="entry name" value="TetR_C_13"/>
    <property type="match status" value="1"/>
</dbReference>
<evidence type="ECO:0000259" key="5">
    <source>
        <dbReference type="PROSITE" id="PS50977"/>
    </source>
</evidence>
<feature type="domain" description="HTH tetR-type" evidence="5">
    <location>
        <begin position="8"/>
        <end position="68"/>
    </location>
</feature>
<keyword evidence="1" id="KW-0805">Transcription regulation</keyword>
<dbReference type="EMBL" id="JAGRPV010000001">
    <property type="protein sequence ID" value="MDI4643652.1"/>
    <property type="molecule type" value="Genomic_DNA"/>
</dbReference>
<dbReference type="SUPFAM" id="SSF46689">
    <property type="entry name" value="Homeodomain-like"/>
    <property type="match status" value="1"/>
</dbReference>
<dbReference type="PANTHER" id="PTHR47506">
    <property type="entry name" value="TRANSCRIPTIONAL REGULATORY PROTEIN"/>
    <property type="match status" value="1"/>
</dbReference>
<accession>A0ABT6T9Z8</accession>
<reference evidence="6" key="1">
    <citation type="submission" date="2023-04" db="EMBL/GenBank/DDBJ databases">
        <title>Comparative genomic analysis of Cohnella hashimotonis sp. nov., isolated from the International Space Station.</title>
        <authorList>
            <person name="Venkateswaran K."/>
            <person name="Simpson A."/>
        </authorList>
    </citation>
    <scope>NUCLEOTIDE SEQUENCE</scope>
    <source>
        <strain evidence="6">F6_2S_P_1</strain>
    </source>
</reference>
<dbReference type="InterPro" id="IPR011075">
    <property type="entry name" value="TetR_C"/>
</dbReference>
<dbReference type="InterPro" id="IPR036271">
    <property type="entry name" value="Tet_transcr_reg_TetR-rel_C_sf"/>
</dbReference>
<organism evidence="6 7">
    <name type="scientific">Cohnella hashimotonis</name>
    <dbReference type="NCBI Taxonomy" id="2826895"/>
    <lineage>
        <taxon>Bacteria</taxon>
        <taxon>Bacillati</taxon>
        <taxon>Bacillota</taxon>
        <taxon>Bacilli</taxon>
        <taxon>Bacillales</taxon>
        <taxon>Paenibacillaceae</taxon>
        <taxon>Cohnella</taxon>
    </lineage>
</organism>
<dbReference type="Gene3D" id="1.10.10.60">
    <property type="entry name" value="Homeodomain-like"/>
    <property type="match status" value="1"/>
</dbReference>
<dbReference type="PRINTS" id="PR00455">
    <property type="entry name" value="HTHTETR"/>
</dbReference>
<feature type="DNA-binding region" description="H-T-H motif" evidence="4">
    <location>
        <begin position="31"/>
        <end position="50"/>
    </location>
</feature>
<dbReference type="PROSITE" id="PS01081">
    <property type="entry name" value="HTH_TETR_1"/>
    <property type="match status" value="1"/>
</dbReference>
<comment type="caution">
    <text evidence="6">The sequence shown here is derived from an EMBL/GenBank/DDBJ whole genome shotgun (WGS) entry which is preliminary data.</text>
</comment>
<dbReference type="Proteomes" id="UP001161691">
    <property type="component" value="Unassembled WGS sequence"/>
</dbReference>
<keyword evidence="7" id="KW-1185">Reference proteome</keyword>
<dbReference type="PANTHER" id="PTHR47506:SF1">
    <property type="entry name" value="HTH-TYPE TRANSCRIPTIONAL REGULATOR YJDC"/>
    <property type="match status" value="1"/>
</dbReference>
<keyword evidence="3" id="KW-0804">Transcription</keyword>
<evidence type="ECO:0000256" key="2">
    <source>
        <dbReference type="ARBA" id="ARBA00023125"/>
    </source>
</evidence>
<evidence type="ECO:0000256" key="3">
    <source>
        <dbReference type="ARBA" id="ARBA00023163"/>
    </source>
</evidence>
<evidence type="ECO:0000256" key="4">
    <source>
        <dbReference type="PROSITE-ProRule" id="PRU00335"/>
    </source>
</evidence>